<gene>
    <name evidence="3" type="primary">djlA</name>
    <name evidence="3" type="ORF">GTC17253_01940</name>
</gene>
<dbReference type="CDD" id="cd06257">
    <property type="entry name" value="DnaJ"/>
    <property type="match status" value="1"/>
</dbReference>
<sequence length="267" mass="29648">MAVGKWIGGFLGFINAGPLGALAGFALGALFDAGLDAVNTPDNEPRHTTNQQNSAHRQGYSQSYEGQRNSFLFSLLVLASYEVKADGRVMHSEMELIRNFLRQNFGEAAVQQGDQIMRRLFEQQKQMGEAAYRNIIADSCRQIAMNMDYAQRLQLLHFLLMIAQADGSVVVAETEAIRFIGRQLGMDNDDVNSLLNIGKDNLDAAYQVLGIAPTATDEEVKTAYRKMALKHHPDRVAALGEDIRKAAEKKLQEINEAKEKIYKARGL</sequence>
<dbReference type="AlphaFoldDB" id="A0AB33ILI7"/>
<dbReference type="PRINTS" id="PR00625">
    <property type="entry name" value="JDOMAIN"/>
</dbReference>
<dbReference type="InterPro" id="IPR029024">
    <property type="entry name" value="TerB-like"/>
</dbReference>
<dbReference type="Pfam" id="PF00226">
    <property type="entry name" value="DnaJ"/>
    <property type="match status" value="1"/>
</dbReference>
<evidence type="ECO:0000313" key="3">
    <source>
        <dbReference type="EMBL" id="BFO70228.1"/>
    </source>
</evidence>
<feature type="region of interest" description="Disordered" evidence="1">
    <location>
        <begin position="40"/>
        <end position="60"/>
    </location>
</feature>
<proteinExistence type="predicted"/>
<dbReference type="PROSITE" id="PS50076">
    <property type="entry name" value="DNAJ_2"/>
    <property type="match status" value="1"/>
</dbReference>
<organism evidence="3">
    <name type="scientific">Prevotella sp. GTC17253</name>
    <dbReference type="NCBI Taxonomy" id="3236793"/>
    <lineage>
        <taxon>Bacteria</taxon>
        <taxon>Pseudomonadati</taxon>
        <taxon>Bacteroidota</taxon>
        <taxon>Bacteroidia</taxon>
        <taxon>Bacteroidales</taxon>
        <taxon>Prevotellaceae</taxon>
        <taxon>Prevotella</taxon>
    </lineage>
</organism>
<dbReference type="InterPro" id="IPR001623">
    <property type="entry name" value="DnaJ_domain"/>
</dbReference>
<dbReference type="SUPFAM" id="SSF46565">
    <property type="entry name" value="Chaperone J-domain"/>
    <property type="match status" value="1"/>
</dbReference>
<protein>
    <submittedName>
        <fullName evidence="3">Co-chaperone DjlA</fullName>
    </submittedName>
</protein>
<name>A0AB33ILI7_9BACT</name>
<dbReference type="Gene3D" id="1.10.287.110">
    <property type="entry name" value="DnaJ domain"/>
    <property type="match status" value="1"/>
</dbReference>
<dbReference type="EMBL" id="AP035785">
    <property type="protein sequence ID" value="BFO70228.1"/>
    <property type="molecule type" value="Genomic_DNA"/>
</dbReference>
<dbReference type="InterPro" id="IPR007791">
    <property type="entry name" value="DjlA_N"/>
</dbReference>
<feature type="compositionally biased region" description="Polar residues" evidence="1">
    <location>
        <begin position="48"/>
        <end position="60"/>
    </location>
</feature>
<accession>A0AB33ILI7</accession>
<dbReference type="InterPro" id="IPR050817">
    <property type="entry name" value="DjlA_DnaK_co-chaperone"/>
</dbReference>
<reference evidence="3" key="1">
    <citation type="submission" date="2024-07" db="EMBL/GenBank/DDBJ databases">
        <title>Complete genome sequence of Prevotella sp. YM-2024 GTC17253.</title>
        <authorList>
            <person name="Hayashi M."/>
            <person name="Muto Y."/>
            <person name="Tanaka K."/>
            <person name="Niwa H."/>
        </authorList>
    </citation>
    <scope>NUCLEOTIDE SEQUENCE</scope>
    <source>
        <strain evidence="3">GTC17253</strain>
    </source>
</reference>
<dbReference type="SUPFAM" id="SSF158682">
    <property type="entry name" value="TerB-like"/>
    <property type="match status" value="1"/>
</dbReference>
<dbReference type="InterPro" id="IPR036869">
    <property type="entry name" value="J_dom_sf"/>
</dbReference>
<feature type="domain" description="J" evidence="2">
    <location>
        <begin position="204"/>
        <end position="266"/>
    </location>
</feature>
<dbReference type="Gene3D" id="1.10.3680.10">
    <property type="entry name" value="TerB-like"/>
    <property type="match status" value="1"/>
</dbReference>
<dbReference type="SMART" id="SM00271">
    <property type="entry name" value="DnaJ"/>
    <property type="match status" value="1"/>
</dbReference>
<dbReference type="PANTHER" id="PTHR24074">
    <property type="entry name" value="CO-CHAPERONE PROTEIN DJLA"/>
    <property type="match status" value="1"/>
</dbReference>
<dbReference type="Pfam" id="PF05099">
    <property type="entry name" value="TerB"/>
    <property type="match status" value="1"/>
</dbReference>
<evidence type="ECO:0000259" key="2">
    <source>
        <dbReference type="PROSITE" id="PS50076"/>
    </source>
</evidence>
<evidence type="ECO:0000256" key="1">
    <source>
        <dbReference type="SAM" id="MobiDB-lite"/>
    </source>
</evidence>